<keyword evidence="3" id="KW-0175">Coiled coil</keyword>
<dbReference type="CDD" id="cd09274">
    <property type="entry name" value="RNase_HI_RT_Ty3"/>
    <property type="match status" value="1"/>
</dbReference>
<dbReference type="InterPro" id="IPR043128">
    <property type="entry name" value="Rev_trsase/Diguanyl_cyclase"/>
</dbReference>
<dbReference type="Gene3D" id="1.10.10.1450">
    <property type="match status" value="1"/>
</dbReference>
<reference evidence="8 9" key="1">
    <citation type="submission" date="2022-01" db="EMBL/GenBank/DDBJ databases">
        <title>A chromosomal length assembly of Cordylochernes scorpioides.</title>
        <authorList>
            <person name="Zeh D."/>
            <person name="Zeh J."/>
        </authorList>
    </citation>
    <scope>NUCLEOTIDE SEQUENCE [LARGE SCALE GENOMIC DNA]</scope>
    <source>
        <strain evidence="8">IN4F17</strain>
        <tissue evidence="8">Whole Body</tissue>
    </source>
</reference>
<feature type="domain" description="Integrase zinc-binding" evidence="7">
    <location>
        <begin position="948"/>
        <end position="991"/>
    </location>
</feature>
<gene>
    <name evidence="8" type="ORF">LAZ67_5000477</name>
</gene>
<dbReference type="InterPro" id="IPR041588">
    <property type="entry name" value="Integrase_H2C2"/>
</dbReference>
<dbReference type="Pfam" id="PF17921">
    <property type="entry name" value="Integrase_H2C2"/>
    <property type="match status" value="1"/>
</dbReference>
<evidence type="ECO:0000313" key="9">
    <source>
        <dbReference type="Proteomes" id="UP001235939"/>
    </source>
</evidence>
<evidence type="ECO:0000256" key="2">
    <source>
        <dbReference type="ARBA" id="ARBA00023268"/>
    </source>
</evidence>
<keyword evidence="2" id="KW-0511">Multifunctional enzyme</keyword>
<dbReference type="SUPFAM" id="SSF56672">
    <property type="entry name" value="DNA/RNA polymerases"/>
    <property type="match status" value="1"/>
</dbReference>
<dbReference type="Proteomes" id="UP001235939">
    <property type="component" value="Chromosome 05"/>
</dbReference>
<dbReference type="EC" id="2.7.7.49" evidence="1"/>
<sequence>MEPNAEINLSHLRNNDIEDVGRYVTQKIYGGGGEVPQVWGRGNDVIVGAIDDDVTGLRRTQWLSPGFYEIETAPLLTGTKALNHGIQAFLFVRIRQKQMLRLIQRSAICAFCINSDPIKVHEHNYKQSLNKILRPVNILLPRRFDKNLLSSSGANKIKTFSKALLTLLTRTKAFCRNVESKFNLSEMKPTYPIYLTIIILCLLDKNSEPNLHTFKPDTYGGKKICLSRVNLSLSKYFRNFHLMCVVLMLLILAGIEQNPGPKMSKQTTLETSLDRDKDIKDLINALTKRLDSWGERLESRLSAIDDRVENINQRLQQLEESSAVTKAALSQNSKKIKDLEDQLEHLDAKSRERNLIFYGIEQDNNEDCRERIRKVIEENMQTTEKINITRCHRLSRKPGAPILIEVPEQNDRLTLFKAALNLRGTKISLSKDYSMKMREQRRVLNVKRRELVEKAHPDAQVHGMHLFRRPTASSAARGTGTANADIDQSRRPTKKRGRCKQSQNHQSRVHNNQVKPETPQPSRLFETKVGTPPMASRIDFELLSNPTYPFNHVSKHVPNECKHGLDQNLSQRARTAHKAFTHGNPCLHSLPKPQIFTCHHSNLTPRNFSRPQHIKPPRLQPTIPIMPKKVSVHRHSSPTYHTKSTHDHTSPRHNHANVPHNIHARQKTTTTNKRNTRANRRQRQTSACTTVKNNTIIPSTQNIEKIHATKQPHNRKTLRSFLKAVNAYKEFIPDHARLRTPLINLLKKDVMWVWSDECQKAFTNLKESLTTHPTLYLYQEGLPCQVHCNTSTFGIAGILKQVYPDGKTYPVQHFSRSLRGHERNYSDLELQCLAIVESVDNFRACLMGRKFTILSDHPALQWLKEIKAPSGRLFRWRLRLSRYEYEVRSINGVQQYETGVVTRIPFCGFLDAPLIKSQQSSPPGKSRVTMDHNKLRTVSRKGVLKTIVPSSLTARLLKSVHTQHHHPNISKMTRLISSQYYWQNMTQDIAKQEVKMKISHIRLTFRFKHPRISPSHVRLGVLDRLRFLPIKKMDQRTCIKFCVKNEIKCADAFRMLTVAYGEATLDRSNVYRWYKMFSEGREDVNNEKRAGRPSTSTTDEKNE</sequence>
<keyword evidence="9" id="KW-1185">Reference proteome</keyword>
<feature type="domain" description="Reverse transcriptase/retrotransposon-derived protein RNase H-like" evidence="6">
    <location>
        <begin position="754"/>
        <end position="853"/>
    </location>
</feature>
<evidence type="ECO:0000256" key="1">
    <source>
        <dbReference type="ARBA" id="ARBA00012493"/>
    </source>
</evidence>
<evidence type="ECO:0000259" key="5">
    <source>
        <dbReference type="Pfam" id="PF17906"/>
    </source>
</evidence>
<dbReference type="PANTHER" id="PTHR37984:SF5">
    <property type="entry name" value="PROTEIN NYNRIN-LIKE"/>
    <property type="match status" value="1"/>
</dbReference>
<dbReference type="InterPro" id="IPR043502">
    <property type="entry name" value="DNA/RNA_pol_sf"/>
</dbReference>
<dbReference type="InterPro" id="IPR050951">
    <property type="entry name" value="Retrovirus_Pol_polyprotein"/>
</dbReference>
<feature type="region of interest" description="Disordered" evidence="4">
    <location>
        <begin position="470"/>
        <end position="528"/>
    </location>
</feature>
<dbReference type="InterPro" id="IPR041577">
    <property type="entry name" value="RT_RNaseH_2"/>
</dbReference>
<dbReference type="Gene3D" id="3.30.70.270">
    <property type="match status" value="1"/>
</dbReference>
<name>A0ABY6KEZ6_9ARAC</name>
<dbReference type="PANTHER" id="PTHR37984">
    <property type="entry name" value="PROTEIN CBG26694"/>
    <property type="match status" value="1"/>
</dbReference>
<feature type="coiled-coil region" evidence="3">
    <location>
        <begin position="294"/>
        <end position="385"/>
    </location>
</feature>
<protein>
    <recommendedName>
        <fullName evidence="1">RNA-directed DNA polymerase</fullName>
        <ecNumber evidence="1">2.7.7.49</ecNumber>
    </recommendedName>
</protein>
<feature type="compositionally biased region" description="Basic residues" evidence="4">
    <location>
        <begin position="674"/>
        <end position="683"/>
    </location>
</feature>
<dbReference type="Pfam" id="PF17906">
    <property type="entry name" value="HTH_48"/>
    <property type="match status" value="1"/>
</dbReference>
<dbReference type="EMBL" id="CP092867">
    <property type="protein sequence ID" value="UYV67405.1"/>
    <property type="molecule type" value="Genomic_DNA"/>
</dbReference>
<evidence type="ECO:0000256" key="4">
    <source>
        <dbReference type="SAM" id="MobiDB-lite"/>
    </source>
</evidence>
<evidence type="ECO:0000259" key="6">
    <source>
        <dbReference type="Pfam" id="PF17919"/>
    </source>
</evidence>
<dbReference type="InterPro" id="IPR041426">
    <property type="entry name" value="Mos1_HTH"/>
</dbReference>
<evidence type="ECO:0000256" key="3">
    <source>
        <dbReference type="SAM" id="Coils"/>
    </source>
</evidence>
<proteinExistence type="predicted"/>
<feature type="region of interest" description="Disordered" evidence="4">
    <location>
        <begin position="1084"/>
        <end position="1103"/>
    </location>
</feature>
<feature type="region of interest" description="Disordered" evidence="4">
    <location>
        <begin position="634"/>
        <end position="687"/>
    </location>
</feature>
<dbReference type="Pfam" id="PF17919">
    <property type="entry name" value="RT_RNaseH_2"/>
    <property type="match status" value="1"/>
</dbReference>
<feature type="domain" description="Mos1 transposase HTH" evidence="5">
    <location>
        <begin position="1033"/>
        <end position="1080"/>
    </location>
</feature>
<accession>A0ABY6KEZ6</accession>
<evidence type="ECO:0000313" key="8">
    <source>
        <dbReference type="EMBL" id="UYV67405.1"/>
    </source>
</evidence>
<organism evidence="8 9">
    <name type="scientific">Cordylochernes scorpioides</name>
    <dbReference type="NCBI Taxonomy" id="51811"/>
    <lineage>
        <taxon>Eukaryota</taxon>
        <taxon>Metazoa</taxon>
        <taxon>Ecdysozoa</taxon>
        <taxon>Arthropoda</taxon>
        <taxon>Chelicerata</taxon>
        <taxon>Arachnida</taxon>
        <taxon>Pseudoscorpiones</taxon>
        <taxon>Cheliferoidea</taxon>
        <taxon>Chernetidae</taxon>
        <taxon>Cordylochernes</taxon>
    </lineage>
</organism>
<evidence type="ECO:0000259" key="7">
    <source>
        <dbReference type="Pfam" id="PF17921"/>
    </source>
</evidence>
<feature type="compositionally biased region" description="Polar residues" evidence="4">
    <location>
        <begin position="500"/>
        <end position="515"/>
    </location>
</feature>
<dbReference type="Gene3D" id="1.10.340.70">
    <property type="match status" value="1"/>
</dbReference>
<feature type="compositionally biased region" description="Low complexity" evidence="4">
    <location>
        <begin position="471"/>
        <end position="484"/>
    </location>
</feature>